<protein>
    <recommendedName>
        <fullName evidence="3">Ion transport domain-containing protein</fullName>
    </recommendedName>
</protein>
<evidence type="ECO:0000256" key="1">
    <source>
        <dbReference type="SAM" id="Phobius"/>
    </source>
</evidence>
<feature type="transmembrane region" description="Helical" evidence="1">
    <location>
        <begin position="33"/>
        <end position="56"/>
    </location>
</feature>
<organism evidence="2">
    <name type="scientific">Strongyloides stercoralis</name>
    <name type="common">Threadworm</name>
    <dbReference type="NCBI Taxonomy" id="6248"/>
    <lineage>
        <taxon>Eukaryota</taxon>
        <taxon>Metazoa</taxon>
        <taxon>Ecdysozoa</taxon>
        <taxon>Nematoda</taxon>
        <taxon>Chromadorea</taxon>
        <taxon>Rhabditida</taxon>
        <taxon>Tylenchina</taxon>
        <taxon>Panagrolaimomorpha</taxon>
        <taxon>Strongyloidoidea</taxon>
        <taxon>Strongyloididae</taxon>
        <taxon>Strongyloides</taxon>
    </lineage>
</organism>
<keyword evidence="1" id="KW-0812">Transmembrane</keyword>
<dbReference type="AlphaFoldDB" id="A0A0K0EB31"/>
<reference evidence="2" key="1">
    <citation type="submission" date="2015-08" db="UniProtKB">
        <authorList>
            <consortium name="WormBaseParasite"/>
        </authorList>
    </citation>
    <scope>IDENTIFICATION</scope>
</reference>
<evidence type="ECO:0000313" key="2">
    <source>
        <dbReference type="WBParaSite" id="SSTP_0000670250.1"/>
    </source>
</evidence>
<sequence length="77" mass="9148">MMVFSFGELNALSYGENDEDYPTLNSISVNIRLAFVFFYLFLFFLLFCNCCVIVYYSVKAYIVKIEPDEEDKKYFFV</sequence>
<name>A0A0K0EB31_STRER</name>
<keyword evidence="1" id="KW-0472">Membrane</keyword>
<accession>A0A0K0EB31</accession>
<keyword evidence="1" id="KW-1133">Transmembrane helix</keyword>
<proteinExistence type="predicted"/>
<dbReference type="WBParaSite" id="SSTP_0000670250.1">
    <property type="protein sequence ID" value="SSTP_0000670250.1"/>
    <property type="gene ID" value="SSTP_0000670250"/>
</dbReference>
<evidence type="ECO:0008006" key="3">
    <source>
        <dbReference type="Google" id="ProtNLM"/>
    </source>
</evidence>